<feature type="region of interest" description="Disordered" evidence="1">
    <location>
        <begin position="530"/>
        <end position="709"/>
    </location>
</feature>
<sequence>MIVPKFKIESKRPSMEKANSLLVSSSSFDQLLSPSPKNVHYANKEPHVYNQPGNVYNRNKSPQIDSHPESEHDIENKSPEIFVEQPPDSTLFTFKGFEALFPGLFGNNKELDSPPINNQRPRNLLTPVDVHQSSNYKTEPLYFKEEYPEKHSDVPKRPLPSADRHPEPPVRNYKQTSQPISGEQYRELAPQSEEQYRELAPQSEEQYREPRPFREQGPESLPVYKEHYRRPLRTNEEQYQEESPHSEENYNKWQPVKEEYREIRPNNEKHHLASPFPLREHILKEPNQFNSDSSEEDIECSLEQKDINETPELVRKPLPREPVPQQKLNINHPVVVKSLRNSFQHPKEHAHHSYNRNLDSYEEHLPLRPVSEHKNINHPIHPPNIPVESYHQPPVSAEKDFEGNASPETYEYERKHKYHITVFNHDEASYHKHTPNVPYEPVKTNNDYTPEPPVHAKETPNEIPHDENSDLIAPHERTRHIKFEHGFRPMIPAYLSQTNHPDCHGHRVLDSYQSNTNNVPIPQFEEKYSDEARTVPSDNPEGSMYQQEEAPNSEHKISRPQNPQRDPNINNLPSPPHEESHQEMPRSPAHISRPSYHQSESNRDRNHQNKQSNIAVPASHIQYNGHSNPDRYGETPKHDLNRNPKSSFYHRDSETSTEPNNEVFRTKKQQSKRRSSKHLPGRPKRKHRKTTKKPVKKSKKQRRSTNEDMKTAAATYHWGMENHKDKDGFFL</sequence>
<proteinExistence type="predicted"/>
<evidence type="ECO:0000256" key="1">
    <source>
        <dbReference type="SAM" id="MobiDB-lite"/>
    </source>
</evidence>
<feature type="compositionally biased region" description="Basic and acidic residues" evidence="1">
    <location>
        <begin position="242"/>
        <end position="253"/>
    </location>
</feature>
<comment type="caution">
    <text evidence="2">The sequence shown here is derived from an EMBL/GenBank/DDBJ whole genome shotgun (WGS) entry which is preliminary data.</text>
</comment>
<feature type="compositionally biased region" description="Basic and acidic residues" evidence="1">
    <location>
        <begin position="628"/>
        <end position="642"/>
    </location>
</feature>
<feature type="compositionally biased region" description="Polar residues" evidence="1">
    <location>
        <begin position="559"/>
        <end position="572"/>
    </location>
</feature>
<feature type="compositionally biased region" description="Basic and acidic residues" evidence="1">
    <location>
        <begin position="302"/>
        <end position="319"/>
    </location>
</feature>
<reference evidence="2" key="1">
    <citation type="submission" date="2020-08" db="EMBL/GenBank/DDBJ databases">
        <title>Multicomponent nature underlies the extraordinary mechanical properties of spider dragline silk.</title>
        <authorList>
            <person name="Kono N."/>
            <person name="Nakamura H."/>
            <person name="Mori M."/>
            <person name="Yoshida Y."/>
            <person name="Ohtoshi R."/>
            <person name="Malay A.D."/>
            <person name="Moran D.A.P."/>
            <person name="Tomita M."/>
            <person name="Numata K."/>
            <person name="Arakawa K."/>
        </authorList>
    </citation>
    <scope>NUCLEOTIDE SEQUENCE</scope>
</reference>
<dbReference type="AlphaFoldDB" id="A0A8X6XH84"/>
<organism evidence="2 3">
    <name type="scientific">Trichonephila inaurata madagascariensis</name>
    <dbReference type="NCBI Taxonomy" id="2747483"/>
    <lineage>
        <taxon>Eukaryota</taxon>
        <taxon>Metazoa</taxon>
        <taxon>Ecdysozoa</taxon>
        <taxon>Arthropoda</taxon>
        <taxon>Chelicerata</taxon>
        <taxon>Arachnida</taxon>
        <taxon>Araneae</taxon>
        <taxon>Araneomorphae</taxon>
        <taxon>Entelegynae</taxon>
        <taxon>Araneoidea</taxon>
        <taxon>Nephilidae</taxon>
        <taxon>Trichonephila</taxon>
        <taxon>Trichonephila inaurata</taxon>
    </lineage>
</organism>
<evidence type="ECO:0000313" key="2">
    <source>
        <dbReference type="EMBL" id="GFY52632.1"/>
    </source>
</evidence>
<feature type="region of interest" description="Disordered" evidence="1">
    <location>
        <begin position="105"/>
        <end position="253"/>
    </location>
</feature>
<feature type="region of interest" description="Disordered" evidence="1">
    <location>
        <begin position="266"/>
        <end position="325"/>
    </location>
</feature>
<feature type="compositionally biased region" description="Basic and acidic residues" evidence="1">
    <location>
        <begin position="66"/>
        <end position="78"/>
    </location>
</feature>
<feature type="region of interest" description="Disordered" evidence="1">
    <location>
        <begin position="26"/>
        <end position="79"/>
    </location>
</feature>
<protein>
    <submittedName>
        <fullName evidence="2">Uncharacterized protein</fullName>
    </submittedName>
</protein>
<dbReference type="OrthoDB" id="6435560at2759"/>
<keyword evidence="3" id="KW-1185">Reference proteome</keyword>
<dbReference type="EMBL" id="BMAV01008787">
    <property type="protein sequence ID" value="GFY52632.1"/>
    <property type="molecule type" value="Genomic_DNA"/>
</dbReference>
<accession>A0A8X6XH84</accession>
<feature type="compositionally biased region" description="Low complexity" evidence="1">
    <location>
        <begin position="26"/>
        <end position="35"/>
    </location>
</feature>
<evidence type="ECO:0000313" key="3">
    <source>
        <dbReference type="Proteomes" id="UP000886998"/>
    </source>
</evidence>
<feature type="compositionally biased region" description="Basic and acidic residues" evidence="1">
    <location>
        <begin position="142"/>
        <end position="168"/>
    </location>
</feature>
<dbReference type="Proteomes" id="UP000886998">
    <property type="component" value="Unassembled WGS sequence"/>
</dbReference>
<feature type="compositionally biased region" description="Basic residues" evidence="1">
    <location>
        <begin position="666"/>
        <end position="703"/>
    </location>
</feature>
<gene>
    <name evidence="2" type="primary">AVEN_76651_1</name>
    <name evidence="2" type="ORF">TNIN_62501</name>
</gene>
<feature type="compositionally biased region" description="Polar residues" evidence="1">
    <location>
        <begin position="51"/>
        <end position="64"/>
    </location>
</feature>
<name>A0A8X6XH84_9ARAC</name>
<feature type="compositionally biased region" description="Basic and acidic residues" evidence="1">
    <location>
        <begin position="205"/>
        <end position="217"/>
    </location>
</feature>